<sequence>MSMSGSVMTNAAIDAALDNLGMLSTSIVNRPQVVDEQIPRLAALSIDDILKNPEMGSRAVSSSAKHKFIIQKGFAVSAKQIACKPMRKRVYSVSSAFEKKFLEKARDRMSRMHPYGPIQSYGNMQRRSRTRSENESELPDHLPHCSSHANMDPVPFIAFPLDGELSSNLFKSRSMESIDARTSDESVGTSEKDPILITNASFAEVEAVSGGLHRLNVSE</sequence>
<reference evidence="3 4" key="1">
    <citation type="submission" date="2025-04" db="UniProtKB">
        <authorList>
            <consortium name="RefSeq"/>
        </authorList>
    </citation>
    <scope>IDENTIFICATION</scope>
    <source>
        <tissue evidence="3 4">Whole organism</tissue>
    </source>
</reference>
<dbReference type="KEGG" id="foc:113203779"/>
<dbReference type="RefSeq" id="XP_052127963.1">
    <property type="nucleotide sequence ID" value="XM_052272003.1"/>
</dbReference>
<accession>A0A6J1RZT3</accession>
<dbReference type="OrthoDB" id="10050556at2759"/>
<dbReference type="AlphaFoldDB" id="A0A6J1RZT3"/>
<protein>
    <submittedName>
        <fullName evidence="3 4">Uncharacterized protein LOC113203779</fullName>
    </submittedName>
</protein>
<evidence type="ECO:0000313" key="4">
    <source>
        <dbReference type="RefSeq" id="XP_026274429.1"/>
    </source>
</evidence>
<dbReference type="RefSeq" id="XP_026274428.1">
    <property type="nucleotide sequence ID" value="XM_026418643.2"/>
</dbReference>
<evidence type="ECO:0000313" key="3">
    <source>
        <dbReference type="RefSeq" id="XP_026274428.1"/>
    </source>
</evidence>
<organism evidence="2 4">
    <name type="scientific">Frankliniella occidentalis</name>
    <name type="common">Western flower thrips</name>
    <name type="synonym">Euthrips occidentalis</name>
    <dbReference type="NCBI Taxonomy" id="133901"/>
    <lineage>
        <taxon>Eukaryota</taxon>
        <taxon>Metazoa</taxon>
        <taxon>Ecdysozoa</taxon>
        <taxon>Arthropoda</taxon>
        <taxon>Hexapoda</taxon>
        <taxon>Insecta</taxon>
        <taxon>Pterygota</taxon>
        <taxon>Neoptera</taxon>
        <taxon>Paraneoptera</taxon>
        <taxon>Thysanoptera</taxon>
        <taxon>Terebrantia</taxon>
        <taxon>Thripoidea</taxon>
        <taxon>Thripidae</taxon>
        <taxon>Frankliniella</taxon>
    </lineage>
</organism>
<dbReference type="Proteomes" id="UP000504606">
    <property type="component" value="Unplaced"/>
</dbReference>
<dbReference type="RefSeq" id="XP_026274429.1">
    <property type="nucleotide sequence ID" value="XM_026418644.2"/>
</dbReference>
<evidence type="ECO:0000313" key="2">
    <source>
        <dbReference type="Proteomes" id="UP000504606"/>
    </source>
</evidence>
<proteinExistence type="predicted"/>
<gene>
    <name evidence="3 4 5" type="primary">LOC113203779</name>
</gene>
<name>A0A6J1RZT3_FRAOC</name>
<feature type="compositionally biased region" description="Basic and acidic residues" evidence="1">
    <location>
        <begin position="130"/>
        <end position="140"/>
    </location>
</feature>
<keyword evidence="2" id="KW-1185">Reference proteome</keyword>
<evidence type="ECO:0000256" key="1">
    <source>
        <dbReference type="SAM" id="MobiDB-lite"/>
    </source>
</evidence>
<feature type="region of interest" description="Disordered" evidence="1">
    <location>
        <begin position="112"/>
        <end position="140"/>
    </location>
</feature>
<evidence type="ECO:0000313" key="5">
    <source>
        <dbReference type="RefSeq" id="XP_052127963.1"/>
    </source>
</evidence>
<dbReference type="GeneID" id="113203779"/>